<feature type="compositionally biased region" description="Polar residues" evidence="1">
    <location>
        <begin position="249"/>
        <end position="258"/>
    </location>
</feature>
<reference evidence="3" key="1">
    <citation type="submission" date="2018-06" db="EMBL/GenBank/DDBJ databases">
        <authorList>
            <person name="Zhirakovskaya E."/>
        </authorList>
    </citation>
    <scope>NUCLEOTIDE SEQUENCE</scope>
</reference>
<dbReference type="PANTHER" id="PTHR46211">
    <property type="entry name" value="GLYCEROPHOSPHORYL DIESTER PHOSPHODIESTERASE"/>
    <property type="match status" value="1"/>
</dbReference>
<gene>
    <name evidence="3" type="ORF">MNBD_ALPHA05-125</name>
</gene>
<feature type="region of interest" description="Disordered" evidence="1">
    <location>
        <begin position="235"/>
        <end position="277"/>
    </location>
</feature>
<dbReference type="Pfam" id="PF03009">
    <property type="entry name" value="GDPD"/>
    <property type="match status" value="1"/>
</dbReference>
<keyword evidence="3" id="KW-0378">Hydrolase</keyword>
<dbReference type="EMBL" id="UOEH01000580">
    <property type="protein sequence ID" value="VAW07382.1"/>
    <property type="molecule type" value="Genomic_DNA"/>
</dbReference>
<dbReference type="InterPro" id="IPR017946">
    <property type="entry name" value="PLC-like_Pdiesterase_TIM-brl"/>
</dbReference>
<accession>A0A3B0SYT3</accession>
<feature type="domain" description="GP-PDE" evidence="2">
    <location>
        <begin position="1"/>
        <end position="214"/>
    </location>
</feature>
<feature type="compositionally biased region" description="Basic and acidic residues" evidence="1">
    <location>
        <begin position="265"/>
        <end position="277"/>
    </location>
</feature>
<evidence type="ECO:0000256" key="1">
    <source>
        <dbReference type="SAM" id="MobiDB-lite"/>
    </source>
</evidence>
<dbReference type="GO" id="GO:0006629">
    <property type="term" value="P:lipid metabolic process"/>
    <property type="evidence" value="ECO:0007669"/>
    <property type="project" value="InterPro"/>
</dbReference>
<dbReference type="InterPro" id="IPR030395">
    <property type="entry name" value="GP_PDE_dom"/>
</dbReference>
<protein>
    <submittedName>
        <fullName evidence="3">Glycerophosphoryl diester phosphodiesterase</fullName>
        <ecNumber evidence="3">3.1.4.46</ecNumber>
    </submittedName>
</protein>
<evidence type="ECO:0000259" key="2">
    <source>
        <dbReference type="PROSITE" id="PS51704"/>
    </source>
</evidence>
<sequence>MAIALGARAIEFDVRFTKDGYAVVIHDATVNRTTDGRGWVKNMTLCEIKALDAGSWKGSKFTGEQVPTLREALRNIKERAIVDIDFKGGPASAGESLLNILDEEGFRGGPLVTIFARSHHVKRLEPLAPHYALRPHFQSAAKTRRLTEKLGIKIMGLRRRSFSPTRAASITSHGLVLFTNIMGWADGPRGIEDSINAGARFIQTDNLDRLVPYLRARGLLETRILNADFSYRPSPEYARPQYESETDLTDTNVEQNTKPRAISSRHIETPAETIDSR</sequence>
<dbReference type="PROSITE" id="PS51704">
    <property type="entry name" value="GP_PDE"/>
    <property type="match status" value="1"/>
</dbReference>
<evidence type="ECO:0000313" key="3">
    <source>
        <dbReference type="EMBL" id="VAW07382.1"/>
    </source>
</evidence>
<proteinExistence type="predicted"/>
<dbReference type="CDD" id="cd08566">
    <property type="entry name" value="GDPD_AtGDE_like"/>
    <property type="match status" value="1"/>
</dbReference>
<dbReference type="GO" id="GO:0008889">
    <property type="term" value="F:glycerophosphodiester phosphodiesterase activity"/>
    <property type="evidence" value="ECO:0007669"/>
    <property type="project" value="UniProtKB-EC"/>
</dbReference>
<dbReference type="PANTHER" id="PTHR46211:SF14">
    <property type="entry name" value="GLYCEROPHOSPHODIESTER PHOSPHODIESTERASE"/>
    <property type="match status" value="1"/>
</dbReference>
<dbReference type="SUPFAM" id="SSF51695">
    <property type="entry name" value="PLC-like phosphodiesterases"/>
    <property type="match status" value="1"/>
</dbReference>
<dbReference type="AlphaFoldDB" id="A0A3B0SYT3"/>
<dbReference type="Gene3D" id="3.20.20.190">
    <property type="entry name" value="Phosphatidylinositol (PI) phosphodiesterase"/>
    <property type="match status" value="1"/>
</dbReference>
<name>A0A3B0SYT3_9ZZZZ</name>
<dbReference type="EC" id="3.1.4.46" evidence="3"/>
<organism evidence="3">
    <name type="scientific">hydrothermal vent metagenome</name>
    <dbReference type="NCBI Taxonomy" id="652676"/>
    <lineage>
        <taxon>unclassified sequences</taxon>
        <taxon>metagenomes</taxon>
        <taxon>ecological metagenomes</taxon>
    </lineage>
</organism>